<name>A0A1J4UA98_9BACT</name>
<feature type="transmembrane region" description="Helical" evidence="1">
    <location>
        <begin position="20"/>
        <end position="43"/>
    </location>
</feature>
<comment type="caution">
    <text evidence="2">The sequence shown here is derived from an EMBL/GenBank/DDBJ whole genome shotgun (WGS) entry which is preliminary data.</text>
</comment>
<reference evidence="2 3" key="1">
    <citation type="journal article" date="2016" name="Environ. Microbiol.">
        <title>Genomic resolution of a cold subsurface aquifer community provides metabolic insights for novel microbes adapted to high CO concentrations.</title>
        <authorList>
            <person name="Probst A.J."/>
            <person name="Castelle C.J."/>
            <person name="Singh A."/>
            <person name="Brown C.T."/>
            <person name="Anantharaman K."/>
            <person name="Sharon I."/>
            <person name="Hug L.A."/>
            <person name="Burstein D."/>
            <person name="Emerson J.B."/>
            <person name="Thomas B.C."/>
            <person name="Banfield J.F."/>
        </authorList>
    </citation>
    <scope>NUCLEOTIDE SEQUENCE [LARGE SCALE GENOMIC DNA]</scope>
    <source>
        <strain evidence="2">CG1_02_32_51</strain>
    </source>
</reference>
<accession>A0A1J4UA98</accession>
<keyword evidence="1" id="KW-0472">Membrane</keyword>
<evidence type="ECO:0000313" key="2">
    <source>
        <dbReference type="EMBL" id="OIO20203.1"/>
    </source>
</evidence>
<dbReference type="EMBL" id="MNVC01000010">
    <property type="protein sequence ID" value="OIO20203.1"/>
    <property type="molecule type" value="Genomic_DNA"/>
</dbReference>
<evidence type="ECO:0008006" key="4">
    <source>
        <dbReference type="Google" id="ProtNLM"/>
    </source>
</evidence>
<gene>
    <name evidence="2" type="ORF">AUJ23_00700</name>
</gene>
<protein>
    <recommendedName>
        <fullName evidence="4">Type 4 fimbrial biogenesis protein PilX N-terminal domain-containing protein</fullName>
    </recommendedName>
</protein>
<organism evidence="2 3">
    <name type="scientific">Candidatus Magasanikbacteria bacterium CG1_02_32_51</name>
    <dbReference type="NCBI Taxonomy" id="1805238"/>
    <lineage>
        <taxon>Bacteria</taxon>
        <taxon>Candidatus Magasanikiibacteriota</taxon>
    </lineage>
</organism>
<sequence length="450" mass="49961">MLATNNRKKIRNNHQGLTLIFVMVFGFVAFVTITLGIVSYSIFQSSTIKYLYRRDLSFHLAEAGIDYYHWHLIQFPEDYTDGTGNPPPYVHNYYDKNGNLVGRFSLDIVAPVDGTHVVGVRSTGTIVDSSGDTISSPRTIETYFGYESFSDSAFVMGSDVIFSSTTVVYGKVFSNGCIEFDGVSDNFVQSAKTMPQCPTQTGGNGGVFGTGGPTNFWRYPVPYKDFPAMSTYFSDLYDMSITSDGRFLSAQSSSKGWHLVFLSNGTYNTYKVKTFSNTKYNINQEIFVDNQAIPVNGVIYSNSNIFVEGVVNGRVTVVSDGNHTLIINNNITYFQKYSDDVLGLMSYGDVKIAYDVPTNMEINAVMLSINGKVGRDYYGGHPGTDKRDSLLFFGSIISYAGSGFKYLNDGEIVSGFVNTTYIYDGNLLYQPSIGVPVIPQYRLISWKELK</sequence>
<dbReference type="Proteomes" id="UP000181941">
    <property type="component" value="Unassembled WGS sequence"/>
</dbReference>
<evidence type="ECO:0000256" key="1">
    <source>
        <dbReference type="SAM" id="Phobius"/>
    </source>
</evidence>
<keyword evidence="1" id="KW-1133">Transmembrane helix</keyword>
<dbReference type="AlphaFoldDB" id="A0A1J4UA98"/>
<keyword evidence="1" id="KW-0812">Transmembrane</keyword>
<dbReference type="STRING" id="1805238.AUJ23_00700"/>
<proteinExistence type="predicted"/>
<evidence type="ECO:0000313" key="3">
    <source>
        <dbReference type="Proteomes" id="UP000181941"/>
    </source>
</evidence>